<name>A0A4C1UL96_EUMVA</name>
<dbReference type="Proteomes" id="UP000299102">
    <property type="component" value="Unassembled WGS sequence"/>
</dbReference>
<gene>
    <name evidence="1" type="ORF">EVAR_15968_1</name>
</gene>
<proteinExistence type="predicted"/>
<organism evidence="1 2">
    <name type="scientific">Eumeta variegata</name>
    <name type="common">Bagworm moth</name>
    <name type="synonym">Eumeta japonica</name>
    <dbReference type="NCBI Taxonomy" id="151549"/>
    <lineage>
        <taxon>Eukaryota</taxon>
        <taxon>Metazoa</taxon>
        <taxon>Ecdysozoa</taxon>
        <taxon>Arthropoda</taxon>
        <taxon>Hexapoda</taxon>
        <taxon>Insecta</taxon>
        <taxon>Pterygota</taxon>
        <taxon>Neoptera</taxon>
        <taxon>Endopterygota</taxon>
        <taxon>Lepidoptera</taxon>
        <taxon>Glossata</taxon>
        <taxon>Ditrysia</taxon>
        <taxon>Tineoidea</taxon>
        <taxon>Psychidae</taxon>
        <taxon>Oiketicinae</taxon>
        <taxon>Eumeta</taxon>
    </lineage>
</organism>
<accession>A0A4C1UL96</accession>
<protein>
    <submittedName>
        <fullName evidence="1">Uncharacterized protein</fullName>
    </submittedName>
</protein>
<reference evidence="1 2" key="1">
    <citation type="journal article" date="2019" name="Commun. Biol.">
        <title>The bagworm genome reveals a unique fibroin gene that provides high tensile strength.</title>
        <authorList>
            <person name="Kono N."/>
            <person name="Nakamura H."/>
            <person name="Ohtoshi R."/>
            <person name="Tomita M."/>
            <person name="Numata K."/>
            <person name="Arakawa K."/>
        </authorList>
    </citation>
    <scope>NUCLEOTIDE SEQUENCE [LARGE SCALE GENOMIC DNA]</scope>
</reference>
<dbReference type="AlphaFoldDB" id="A0A4C1UL96"/>
<sequence length="82" mass="9029">MILKRNSLALPGMLSIEMHFPLHLMRTVGGLMTRPNDSAGYRTAAATGPLSVCTVSFCEIDKTNYDDATVKNCTVLKFCFEL</sequence>
<dbReference type="EMBL" id="BGZK01000190">
    <property type="protein sequence ID" value="GBP27195.1"/>
    <property type="molecule type" value="Genomic_DNA"/>
</dbReference>
<comment type="caution">
    <text evidence="1">The sequence shown here is derived from an EMBL/GenBank/DDBJ whole genome shotgun (WGS) entry which is preliminary data.</text>
</comment>
<evidence type="ECO:0000313" key="1">
    <source>
        <dbReference type="EMBL" id="GBP27195.1"/>
    </source>
</evidence>
<evidence type="ECO:0000313" key="2">
    <source>
        <dbReference type="Proteomes" id="UP000299102"/>
    </source>
</evidence>
<keyword evidence="2" id="KW-1185">Reference proteome</keyword>